<dbReference type="Proteomes" id="UP000216446">
    <property type="component" value="Unassembled WGS sequence"/>
</dbReference>
<dbReference type="Gene3D" id="3.20.20.80">
    <property type="entry name" value="Glycosidases"/>
    <property type="match status" value="1"/>
</dbReference>
<dbReference type="EMBL" id="MQWB01000001">
    <property type="protein sequence ID" value="OZC02502.1"/>
    <property type="molecule type" value="Genomic_DNA"/>
</dbReference>
<dbReference type="InterPro" id="IPR017853">
    <property type="entry name" value="GH"/>
</dbReference>
<dbReference type="OrthoDB" id="9816564at2"/>
<organism evidence="1 2">
    <name type="scientific">Rubricoccus marinus</name>
    <dbReference type="NCBI Taxonomy" id="716817"/>
    <lineage>
        <taxon>Bacteria</taxon>
        <taxon>Pseudomonadati</taxon>
        <taxon>Rhodothermota</taxon>
        <taxon>Rhodothermia</taxon>
        <taxon>Rhodothermales</taxon>
        <taxon>Rubricoccaceae</taxon>
        <taxon>Rubricoccus</taxon>
    </lineage>
</organism>
<gene>
    <name evidence="1" type="ORF">BSZ36_05635</name>
</gene>
<dbReference type="InParanoid" id="A0A259TXM1"/>
<dbReference type="SUPFAM" id="SSF51445">
    <property type="entry name" value="(Trans)glycosidases"/>
    <property type="match status" value="1"/>
</dbReference>
<reference evidence="1 2" key="1">
    <citation type="submission" date="2016-11" db="EMBL/GenBank/DDBJ databases">
        <title>Study of marine rhodopsin-containing bacteria.</title>
        <authorList>
            <person name="Yoshizawa S."/>
            <person name="Kumagai Y."/>
            <person name="Kogure K."/>
        </authorList>
    </citation>
    <scope>NUCLEOTIDE SEQUENCE [LARGE SCALE GENOMIC DNA]</scope>
    <source>
        <strain evidence="1 2">SG-29</strain>
    </source>
</reference>
<name>A0A259TXM1_9BACT</name>
<evidence type="ECO:0000313" key="2">
    <source>
        <dbReference type="Proteomes" id="UP000216446"/>
    </source>
</evidence>
<proteinExistence type="predicted"/>
<sequence>MGGFECSSHRRADGVRVDVVGASGHDRAASGDYRQLQAHGIRTVRDGLRWPLIERTPGRYDWSSWIGQLRAARETGTQVIWDLCHYGVPDGLDLWRPAFVGRFAAFAREAARIAREESDEIPWWCPINEISFWSWAGGDAAFFPPFAHHRGFELKVQLARAALGAVDAVRSVDPRARLLWAEPAIHVATDPARPESSGDAEGHRLAQFQAWDLLAGRLWPQIGGSEDVLDVLGVNFYPTNQWIHGGPPIERGHPLYRPFREIVHEVGSRYGRPVIVAETGTEGDARAEWLRYVAREVLAAQVFGADVRGLCWYPIADHPGWDDDRACPNGLLGFLRPDGTRPVHMPLADELARQRRVTRPQVLAPPAREAAPSFS</sequence>
<dbReference type="AlphaFoldDB" id="A0A259TXM1"/>
<keyword evidence="2" id="KW-1185">Reference proteome</keyword>
<evidence type="ECO:0000313" key="1">
    <source>
        <dbReference type="EMBL" id="OZC02502.1"/>
    </source>
</evidence>
<protein>
    <submittedName>
        <fullName evidence="1">Beta-glucosidase</fullName>
    </submittedName>
</protein>
<comment type="caution">
    <text evidence="1">The sequence shown here is derived from an EMBL/GenBank/DDBJ whole genome shotgun (WGS) entry which is preliminary data.</text>
</comment>
<dbReference type="RefSeq" id="WP_094546829.1">
    <property type="nucleotide sequence ID" value="NZ_MQWB01000001.1"/>
</dbReference>
<accession>A0A259TXM1</accession>